<dbReference type="PRINTS" id="PR00125">
    <property type="entry name" value="ATPASEDELTA"/>
</dbReference>
<keyword evidence="9" id="KW-0175">Coiled coil</keyword>
<protein>
    <recommendedName>
        <fullName evidence="8">ATP synthase subunit delta</fullName>
    </recommendedName>
    <alternativeName>
        <fullName evidence="8">ATP synthase F(1) sector subunit delta</fullName>
    </alternativeName>
    <alternativeName>
        <fullName evidence="8">F-type ATPase subunit delta</fullName>
        <shortName evidence="8">F-ATPase subunit delta</shortName>
    </alternativeName>
</protein>
<keyword evidence="5 8" id="KW-0472">Membrane</keyword>
<accession>A0A1H4D9N7</accession>
<sequence>MSESVVSRRYANALFQLGKEKNQLDQIEEELRAIREVWATNKEMMTFLKHPRVSLDKKKQIIATGFAGYSSTVLNTLMLLLDRHREDIIPFMIDHFIVKVNDAKGIAEAKVYSVRELSEDEKLQISQVFAKKIGKNTLKVTNIIDRSILGGIKIRIGNRIYDGSISGKLERIERKLVSGNNR</sequence>
<evidence type="ECO:0000256" key="6">
    <source>
        <dbReference type="ARBA" id="ARBA00023196"/>
    </source>
</evidence>
<dbReference type="NCBIfam" id="NF004403">
    <property type="entry name" value="PRK05758.2-4"/>
    <property type="match status" value="1"/>
</dbReference>
<dbReference type="PANTHER" id="PTHR11910">
    <property type="entry name" value="ATP SYNTHASE DELTA CHAIN"/>
    <property type="match status" value="1"/>
</dbReference>
<dbReference type="InterPro" id="IPR026015">
    <property type="entry name" value="ATP_synth_OSCP/delta_N_sf"/>
</dbReference>
<dbReference type="InterPro" id="IPR020781">
    <property type="entry name" value="ATPase_OSCP/d_CS"/>
</dbReference>
<evidence type="ECO:0000256" key="1">
    <source>
        <dbReference type="ARBA" id="ARBA00004370"/>
    </source>
</evidence>
<dbReference type="EMBL" id="FNQR01000007">
    <property type="protein sequence ID" value="SEA69475.1"/>
    <property type="molecule type" value="Genomic_DNA"/>
</dbReference>
<keyword evidence="4 8" id="KW-0406">Ion transport</keyword>
<dbReference type="NCBIfam" id="TIGR01145">
    <property type="entry name" value="ATP_synt_delta"/>
    <property type="match status" value="1"/>
</dbReference>
<keyword evidence="8" id="KW-1003">Cell membrane</keyword>
<dbReference type="Pfam" id="PF00213">
    <property type="entry name" value="OSCP"/>
    <property type="match status" value="1"/>
</dbReference>
<evidence type="ECO:0000313" key="10">
    <source>
        <dbReference type="EMBL" id="SEA69475.1"/>
    </source>
</evidence>
<comment type="similarity">
    <text evidence="8">Belongs to the ATPase delta chain family.</text>
</comment>
<dbReference type="InterPro" id="IPR000711">
    <property type="entry name" value="ATPase_OSCP/dsu"/>
</dbReference>
<evidence type="ECO:0000256" key="8">
    <source>
        <dbReference type="HAMAP-Rule" id="MF_01416"/>
    </source>
</evidence>
<gene>
    <name evidence="8" type="primary">atpH</name>
    <name evidence="10" type="ORF">SAMN05421743_10749</name>
</gene>
<name>A0A1H4D9N7_9BACI</name>
<reference evidence="10 11" key="1">
    <citation type="submission" date="2016-10" db="EMBL/GenBank/DDBJ databases">
        <authorList>
            <person name="de Groot N.N."/>
        </authorList>
    </citation>
    <scope>NUCLEOTIDE SEQUENCE [LARGE SCALE GENOMIC DNA]</scope>
    <source>
        <strain evidence="10 11">CCM7597</strain>
    </source>
</reference>
<comment type="function">
    <text evidence="8">F(1)F(0) ATP synthase produces ATP from ADP in the presence of a proton or sodium gradient. F-type ATPases consist of two structural domains, F(1) containing the extramembraneous catalytic core and F(0) containing the membrane proton channel, linked together by a central stalk and a peripheral stalk. During catalysis, ATP synthesis in the catalytic domain of F(1) is coupled via a rotary mechanism of the central stalk subunits to proton translocation.</text>
</comment>
<dbReference type="SUPFAM" id="SSF47928">
    <property type="entry name" value="N-terminal domain of the delta subunit of the F1F0-ATP synthase"/>
    <property type="match status" value="1"/>
</dbReference>
<evidence type="ECO:0000256" key="3">
    <source>
        <dbReference type="ARBA" id="ARBA00022781"/>
    </source>
</evidence>
<evidence type="ECO:0000313" key="11">
    <source>
        <dbReference type="Proteomes" id="UP000198584"/>
    </source>
</evidence>
<keyword evidence="6 8" id="KW-0139">CF(1)</keyword>
<evidence type="ECO:0000256" key="7">
    <source>
        <dbReference type="ARBA" id="ARBA00023310"/>
    </source>
</evidence>
<organism evidence="10 11">
    <name type="scientific">Thalassobacillus cyri</name>
    <dbReference type="NCBI Taxonomy" id="571932"/>
    <lineage>
        <taxon>Bacteria</taxon>
        <taxon>Bacillati</taxon>
        <taxon>Bacillota</taxon>
        <taxon>Bacilli</taxon>
        <taxon>Bacillales</taxon>
        <taxon>Bacillaceae</taxon>
        <taxon>Thalassobacillus</taxon>
    </lineage>
</organism>
<dbReference type="GO" id="GO:0046933">
    <property type="term" value="F:proton-transporting ATP synthase activity, rotational mechanism"/>
    <property type="evidence" value="ECO:0007669"/>
    <property type="project" value="UniProtKB-UniRule"/>
</dbReference>
<dbReference type="Gene3D" id="1.10.520.20">
    <property type="entry name" value="N-terminal domain of the delta subunit of the F1F0-ATP synthase"/>
    <property type="match status" value="1"/>
</dbReference>
<dbReference type="Proteomes" id="UP000198584">
    <property type="component" value="Unassembled WGS sequence"/>
</dbReference>
<dbReference type="PROSITE" id="PS00389">
    <property type="entry name" value="ATPASE_DELTA"/>
    <property type="match status" value="1"/>
</dbReference>
<evidence type="ECO:0000256" key="4">
    <source>
        <dbReference type="ARBA" id="ARBA00023065"/>
    </source>
</evidence>
<dbReference type="GO" id="GO:0045259">
    <property type="term" value="C:proton-transporting ATP synthase complex"/>
    <property type="evidence" value="ECO:0007669"/>
    <property type="project" value="UniProtKB-KW"/>
</dbReference>
<evidence type="ECO:0000256" key="2">
    <source>
        <dbReference type="ARBA" id="ARBA00022448"/>
    </source>
</evidence>
<dbReference type="STRING" id="571932.SAMN05421743_10749"/>
<keyword evidence="7 8" id="KW-0066">ATP synthesis</keyword>
<feature type="coiled-coil region" evidence="9">
    <location>
        <begin position="10"/>
        <end position="37"/>
    </location>
</feature>
<comment type="function">
    <text evidence="8">This protein is part of the stalk that links CF(0) to CF(1). It either transmits conformational changes from CF(0) to CF(1) or is implicated in proton conduction.</text>
</comment>
<keyword evidence="2 8" id="KW-0813">Transport</keyword>
<dbReference type="HAMAP" id="MF_01416">
    <property type="entry name" value="ATP_synth_delta_bact"/>
    <property type="match status" value="1"/>
</dbReference>
<proteinExistence type="inferred from homology"/>
<evidence type="ECO:0000256" key="9">
    <source>
        <dbReference type="SAM" id="Coils"/>
    </source>
</evidence>
<keyword evidence="3 8" id="KW-0375">Hydrogen ion transport</keyword>
<dbReference type="OrthoDB" id="9802471at2"/>
<keyword evidence="11" id="KW-1185">Reference proteome</keyword>
<evidence type="ECO:0000256" key="5">
    <source>
        <dbReference type="ARBA" id="ARBA00023136"/>
    </source>
</evidence>
<dbReference type="AlphaFoldDB" id="A0A1H4D9N7"/>
<dbReference type="RefSeq" id="WP_093044836.1">
    <property type="nucleotide sequence ID" value="NZ_FNQR01000007.1"/>
</dbReference>
<dbReference type="GO" id="GO:0005886">
    <property type="term" value="C:plasma membrane"/>
    <property type="evidence" value="ECO:0007669"/>
    <property type="project" value="UniProtKB-SubCell"/>
</dbReference>
<comment type="subcellular location">
    <subcellularLocation>
        <location evidence="8">Cell membrane</location>
        <topology evidence="8">Peripheral membrane protein</topology>
    </subcellularLocation>
    <subcellularLocation>
        <location evidence="1">Membrane</location>
    </subcellularLocation>
</comment>